<proteinExistence type="predicted"/>
<dbReference type="GO" id="GO:0003676">
    <property type="term" value="F:nucleic acid binding"/>
    <property type="evidence" value="ECO:0007669"/>
    <property type="project" value="InterPro"/>
</dbReference>
<name>V5GKR3_ANOGL</name>
<dbReference type="GO" id="GO:0008270">
    <property type="term" value="F:zinc ion binding"/>
    <property type="evidence" value="ECO:0007669"/>
    <property type="project" value="UniProtKB-KW"/>
</dbReference>
<dbReference type="InterPro" id="IPR001878">
    <property type="entry name" value="Znf_CCHC"/>
</dbReference>
<organism evidence="3">
    <name type="scientific">Anoplophora glabripennis</name>
    <name type="common">Asian longhorn beetle</name>
    <name type="synonym">Anoplophora nobilis</name>
    <dbReference type="NCBI Taxonomy" id="217634"/>
    <lineage>
        <taxon>Eukaryota</taxon>
        <taxon>Metazoa</taxon>
        <taxon>Ecdysozoa</taxon>
        <taxon>Arthropoda</taxon>
        <taxon>Hexapoda</taxon>
        <taxon>Insecta</taxon>
        <taxon>Pterygota</taxon>
        <taxon>Neoptera</taxon>
        <taxon>Endopterygota</taxon>
        <taxon>Coleoptera</taxon>
        <taxon>Polyphaga</taxon>
        <taxon>Cucujiformia</taxon>
        <taxon>Chrysomeloidea</taxon>
        <taxon>Cerambycidae</taxon>
        <taxon>Lamiinae</taxon>
        <taxon>Lamiini</taxon>
        <taxon>Anoplophora</taxon>
    </lineage>
</organism>
<reference evidence="3" key="1">
    <citation type="submission" date="2013-07" db="EMBL/GenBank/DDBJ databases">
        <title>Midgut Transcriptome Profiling of Anoplphora glabripennis, a Lignocellulose Degrading, Wood-Boring Cerambycid.</title>
        <authorList>
            <person name="Scully E.D."/>
            <person name="Hoover K."/>
            <person name="Carlson J.E."/>
            <person name="Tien M."/>
            <person name="Geib S.M."/>
        </authorList>
    </citation>
    <scope>NUCLEOTIDE SEQUENCE</scope>
</reference>
<dbReference type="EMBL" id="GALX01007493">
    <property type="protein sequence ID" value="JAB60973.1"/>
    <property type="molecule type" value="Transcribed_RNA"/>
</dbReference>
<accession>V5GKR3</accession>
<dbReference type="PANTHER" id="PTHR47331:SF5">
    <property type="entry name" value="RIBONUCLEASE H"/>
    <property type="match status" value="1"/>
</dbReference>
<sequence length="211" mass="23460">IIDSDVKKRRPIKTAPIHTAADLMNYEAAKCVFCEGTHASDSCFKAQKMCIQNKKETLMKKSACFRCLKIGHQAKKCRTRLQCVICGKSHATLMCTDLAVNKTSADNTQSTVNENCAKDNSLANYSTPLVFLQTLRVTISSKFGYKEIRALIDTDSERSYILKSTAMELGCSPKSTEKIIHCLVTVPQATYYNFIFKSWTAASVCFGLAQI</sequence>
<dbReference type="AlphaFoldDB" id="V5GKR3"/>
<keyword evidence="1" id="KW-0479">Metal-binding</keyword>
<keyword evidence="1" id="KW-0863">Zinc-finger</keyword>
<evidence type="ECO:0000313" key="3">
    <source>
        <dbReference type="EMBL" id="JAB60973.1"/>
    </source>
</evidence>
<dbReference type="PANTHER" id="PTHR47331">
    <property type="entry name" value="PHD-TYPE DOMAIN-CONTAINING PROTEIN"/>
    <property type="match status" value="1"/>
</dbReference>
<feature type="domain" description="CCHC-type" evidence="2">
    <location>
        <begin position="64"/>
        <end position="78"/>
    </location>
</feature>
<dbReference type="PROSITE" id="PS50158">
    <property type="entry name" value="ZF_CCHC"/>
    <property type="match status" value="1"/>
</dbReference>
<dbReference type="SMART" id="SM00343">
    <property type="entry name" value="ZnF_C2HC"/>
    <property type="match status" value="1"/>
</dbReference>
<evidence type="ECO:0000259" key="2">
    <source>
        <dbReference type="PROSITE" id="PS50158"/>
    </source>
</evidence>
<protein>
    <recommendedName>
        <fullName evidence="2">CCHC-type domain-containing protein</fullName>
    </recommendedName>
</protein>
<evidence type="ECO:0000256" key="1">
    <source>
        <dbReference type="PROSITE-ProRule" id="PRU00047"/>
    </source>
</evidence>
<feature type="non-terminal residue" evidence="3">
    <location>
        <position position="1"/>
    </location>
</feature>
<keyword evidence="1" id="KW-0862">Zinc</keyword>